<evidence type="ECO:0000256" key="1">
    <source>
        <dbReference type="SAM" id="SignalP"/>
    </source>
</evidence>
<dbReference type="RefSeq" id="WP_146211248.1">
    <property type="nucleotide sequence ID" value="NZ_QGDQ01000024.1"/>
</dbReference>
<protein>
    <recommendedName>
        <fullName evidence="4">Secreted protein</fullName>
    </recommendedName>
</protein>
<feature type="chain" id="PRO_5039389493" description="Secreted protein" evidence="1">
    <location>
        <begin position="36"/>
        <end position="156"/>
    </location>
</feature>
<name>A0A315ZZM5_9ACTN</name>
<reference evidence="2 3" key="1">
    <citation type="submission" date="2018-03" db="EMBL/GenBank/DDBJ databases">
        <title>Genomic Encyclopedia of Archaeal and Bacterial Type Strains, Phase II (KMG-II): from individual species to whole genera.</title>
        <authorList>
            <person name="Goeker M."/>
        </authorList>
    </citation>
    <scope>NUCLEOTIDE SEQUENCE [LARGE SCALE GENOMIC DNA]</scope>
    <source>
        <strain evidence="2 3">DSM 44889</strain>
    </source>
</reference>
<keyword evidence="3" id="KW-1185">Reference proteome</keyword>
<gene>
    <name evidence="2" type="ORF">BXY45_12470</name>
</gene>
<feature type="signal peptide" evidence="1">
    <location>
        <begin position="1"/>
        <end position="35"/>
    </location>
</feature>
<accession>A0A315ZZM5</accession>
<evidence type="ECO:0000313" key="2">
    <source>
        <dbReference type="EMBL" id="PWJ49904.1"/>
    </source>
</evidence>
<sequence length="156" mass="16463">MKTTSRTRVRARLARVGAIASLVALPLGVGTVAFAGAADAATSKRVLTNDGRAVDALGGMHSRGLDEQGGLTRPWAEVKWWAAGERFTETKHNGCNPYTFSYGGVDSDPRCPSGQVKADWNADFVLRVASDVDVGVTADVDHRRQKGPTATAVGPL</sequence>
<keyword evidence="1" id="KW-0732">Signal</keyword>
<feature type="non-terminal residue" evidence="2">
    <location>
        <position position="156"/>
    </location>
</feature>
<evidence type="ECO:0000313" key="3">
    <source>
        <dbReference type="Proteomes" id="UP000245469"/>
    </source>
</evidence>
<organism evidence="2 3">
    <name type="scientific">Quadrisphaera granulorum</name>
    <dbReference type="NCBI Taxonomy" id="317664"/>
    <lineage>
        <taxon>Bacteria</taxon>
        <taxon>Bacillati</taxon>
        <taxon>Actinomycetota</taxon>
        <taxon>Actinomycetes</taxon>
        <taxon>Kineosporiales</taxon>
        <taxon>Kineosporiaceae</taxon>
        <taxon>Quadrisphaera</taxon>
    </lineage>
</organism>
<dbReference type="AlphaFoldDB" id="A0A315ZZM5"/>
<proteinExistence type="predicted"/>
<comment type="caution">
    <text evidence="2">The sequence shown here is derived from an EMBL/GenBank/DDBJ whole genome shotgun (WGS) entry which is preliminary data.</text>
</comment>
<dbReference type="Proteomes" id="UP000245469">
    <property type="component" value="Unassembled WGS sequence"/>
</dbReference>
<dbReference type="EMBL" id="QGDQ01000024">
    <property type="protein sequence ID" value="PWJ49904.1"/>
    <property type="molecule type" value="Genomic_DNA"/>
</dbReference>
<evidence type="ECO:0008006" key="4">
    <source>
        <dbReference type="Google" id="ProtNLM"/>
    </source>
</evidence>